<accession>A0ABW3PTV8</accession>
<dbReference type="Proteomes" id="UP001597169">
    <property type="component" value="Unassembled WGS sequence"/>
</dbReference>
<protein>
    <submittedName>
        <fullName evidence="1">HEPN domain-containing protein</fullName>
    </submittedName>
</protein>
<dbReference type="RefSeq" id="WP_090727320.1">
    <property type="nucleotide sequence ID" value="NZ_JBHTKX010000004.1"/>
</dbReference>
<proteinExistence type="predicted"/>
<organism evidence="1 2">
    <name type="scientific">Paenibacillus provencensis</name>
    <dbReference type="NCBI Taxonomy" id="441151"/>
    <lineage>
        <taxon>Bacteria</taxon>
        <taxon>Bacillati</taxon>
        <taxon>Bacillota</taxon>
        <taxon>Bacilli</taxon>
        <taxon>Bacillales</taxon>
        <taxon>Paenibacillaceae</taxon>
        <taxon>Paenibacillus</taxon>
    </lineage>
</organism>
<name>A0ABW3PTV8_9BACL</name>
<comment type="caution">
    <text evidence="1">The sequence shown here is derived from an EMBL/GenBank/DDBJ whole genome shotgun (WGS) entry which is preliminary data.</text>
</comment>
<evidence type="ECO:0000313" key="2">
    <source>
        <dbReference type="Proteomes" id="UP001597169"/>
    </source>
</evidence>
<keyword evidence="2" id="KW-1185">Reference proteome</keyword>
<evidence type="ECO:0000313" key="1">
    <source>
        <dbReference type="EMBL" id="MFD1130734.1"/>
    </source>
</evidence>
<gene>
    <name evidence="1" type="ORF">ACFQ3J_21555</name>
</gene>
<dbReference type="EMBL" id="JBHTKX010000004">
    <property type="protein sequence ID" value="MFD1130734.1"/>
    <property type="molecule type" value="Genomic_DNA"/>
</dbReference>
<reference evidence="2" key="1">
    <citation type="journal article" date="2019" name="Int. J. Syst. Evol. Microbiol.">
        <title>The Global Catalogue of Microorganisms (GCM) 10K type strain sequencing project: providing services to taxonomists for standard genome sequencing and annotation.</title>
        <authorList>
            <consortium name="The Broad Institute Genomics Platform"/>
            <consortium name="The Broad Institute Genome Sequencing Center for Infectious Disease"/>
            <person name="Wu L."/>
            <person name="Ma J."/>
        </authorList>
    </citation>
    <scope>NUCLEOTIDE SEQUENCE [LARGE SCALE GENOMIC DNA]</scope>
    <source>
        <strain evidence="2">CCUG 53519</strain>
    </source>
</reference>
<sequence length="323" mass="37705">MKKYRFITVFHNLRLESIKNKGIELYPGARISNGQKIFRETLETELLRYTAGFHSINEFEDATYLYIDGEVEPPILEEDEMNRYYINLDFSLLRQAQLFTHYLWQIKDNNIYVREGFLIIYEQGIDIDGVTYKASLSEVFSYSNSEEEDSIYSDTEIQKAISYFPLITLEDYELRHSGGKNPDSDHFYKKKNVDRMNRAIYFILGARRSATIPMKILSYCTALECLFTTGTSELSYKIAERVALFFGTSNVTKKYYFKVIKDAYNCRSKVVHGQQIGKESDVSLGKLCQDLDEILRQLVVNNHEIFSKSDKEIDDFFLDLVLN</sequence>